<keyword evidence="5" id="KW-0378">Hydrolase</keyword>
<dbReference type="AlphaFoldDB" id="A6DSS8"/>
<accession>A6DSS8</accession>
<dbReference type="STRING" id="313628.LNTAR_03599"/>
<dbReference type="InterPro" id="IPR017850">
    <property type="entry name" value="Alkaline_phosphatase_core_sf"/>
</dbReference>
<dbReference type="GO" id="GO:0004423">
    <property type="term" value="F:iduronate-2-sulfatase activity"/>
    <property type="evidence" value="ECO:0007669"/>
    <property type="project" value="InterPro"/>
</dbReference>
<reference evidence="8 9" key="1">
    <citation type="journal article" date="2010" name="J. Bacteriol.">
        <title>Genome sequence of Lentisphaera araneosa HTCC2155T, the type species of the order Lentisphaerales in the phylum Lentisphaerae.</title>
        <authorList>
            <person name="Thrash J.C."/>
            <person name="Cho J.C."/>
            <person name="Vergin K.L."/>
            <person name="Morris R.M."/>
            <person name="Giovannoni S.J."/>
        </authorList>
    </citation>
    <scope>NUCLEOTIDE SEQUENCE [LARGE SCALE GENOMIC DNA]</scope>
    <source>
        <strain evidence="8 9">HTCC2155</strain>
    </source>
</reference>
<evidence type="ECO:0000256" key="6">
    <source>
        <dbReference type="ARBA" id="ARBA00022837"/>
    </source>
</evidence>
<dbReference type="SUPFAM" id="SSF53649">
    <property type="entry name" value="Alkaline phosphatase-like"/>
    <property type="match status" value="1"/>
</dbReference>
<dbReference type="InterPro" id="IPR000917">
    <property type="entry name" value="Sulfatase_N"/>
</dbReference>
<keyword evidence="6" id="KW-0106">Calcium</keyword>
<evidence type="ECO:0000313" key="9">
    <source>
        <dbReference type="Proteomes" id="UP000004947"/>
    </source>
</evidence>
<proteinExistence type="inferred from homology"/>
<evidence type="ECO:0000256" key="5">
    <source>
        <dbReference type="ARBA" id="ARBA00022801"/>
    </source>
</evidence>
<dbReference type="InterPro" id="IPR035874">
    <property type="entry name" value="IDS"/>
</dbReference>
<keyword evidence="3" id="KW-0479">Metal-binding</keyword>
<evidence type="ECO:0000256" key="3">
    <source>
        <dbReference type="ARBA" id="ARBA00022723"/>
    </source>
</evidence>
<dbReference type="GO" id="GO:0005737">
    <property type="term" value="C:cytoplasm"/>
    <property type="evidence" value="ECO:0007669"/>
    <property type="project" value="TreeGrafter"/>
</dbReference>
<dbReference type="GO" id="GO:0046872">
    <property type="term" value="F:metal ion binding"/>
    <property type="evidence" value="ECO:0007669"/>
    <property type="project" value="UniProtKB-KW"/>
</dbReference>
<dbReference type="eggNOG" id="COG3119">
    <property type="taxonomic scope" value="Bacteria"/>
</dbReference>
<dbReference type="PANTHER" id="PTHR45953:SF1">
    <property type="entry name" value="IDURONATE 2-SULFATASE"/>
    <property type="match status" value="1"/>
</dbReference>
<gene>
    <name evidence="8" type="ORF">LNTAR_03599</name>
</gene>
<protein>
    <submittedName>
        <fullName evidence="8">Iduronate-2-sulfatase</fullName>
    </submittedName>
</protein>
<comment type="caution">
    <text evidence="8">The sequence shown here is derived from an EMBL/GenBank/DDBJ whole genome shotgun (WGS) entry which is preliminary data.</text>
</comment>
<sequence>MCITVCVSAKDKYNVLFIISDDLSATALSSYGNQVCKTPNIDRLAERGTLFTKAYCQATYCGPSRASFMSGYYPDATGVFGYVSGRKAIGDRETWAEYFKNQGYHTARVSKIFHMPVPKGIEEGSDGSDDPRSWSEKYNCQGPEWKALGVGETLEGNPDGKRPVVGGNTFVRVEAEGDDLVHSDGKAAVKAIELLNKYKDMDKPFFLGVGFVRPHVPFVAPKKYYKDYPWQEMELPSKLEGDWNDIPKKGINYKTSENMKMSLEQQKKAVSAYYASVTYMDVQVGKVLDALEDSGQADKTIVIFTSDHGYHLGEHDFWAKVSLKDESIRVPLIISMPGGEALQSDSLVELLDLFPTTTKLCTLEIPDRIQGKDISELLRDPQIKVRENILSANNKGWVLQGKRWSYSRYKGKTPNEELFDLQKDPKQYTNLIKNPEYLHVVKEMRTAFTNKMKAVKTNDLK</sequence>
<feature type="domain" description="Sulfatase N-terminal" evidence="7">
    <location>
        <begin position="14"/>
        <end position="359"/>
    </location>
</feature>
<dbReference type="Proteomes" id="UP000004947">
    <property type="component" value="Unassembled WGS sequence"/>
</dbReference>
<dbReference type="Pfam" id="PF00884">
    <property type="entry name" value="Sulfatase"/>
    <property type="match status" value="1"/>
</dbReference>
<name>A6DSS8_9BACT</name>
<evidence type="ECO:0000256" key="1">
    <source>
        <dbReference type="ARBA" id="ARBA00001913"/>
    </source>
</evidence>
<dbReference type="EMBL" id="ABCK01000032">
    <property type="protein sequence ID" value="EDM25331.1"/>
    <property type="molecule type" value="Genomic_DNA"/>
</dbReference>
<evidence type="ECO:0000256" key="2">
    <source>
        <dbReference type="ARBA" id="ARBA00008779"/>
    </source>
</evidence>
<keyword evidence="4" id="KW-0732">Signal</keyword>
<dbReference type="CDD" id="cd16030">
    <property type="entry name" value="iduronate-2-sulfatase"/>
    <property type="match status" value="1"/>
</dbReference>
<evidence type="ECO:0000256" key="4">
    <source>
        <dbReference type="ARBA" id="ARBA00022729"/>
    </source>
</evidence>
<keyword evidence="9" id="KW-1185">Reference proteome</keyword>
<comment type="cofactor">
    <cofactor evidence="1">
        <name>Ca(2+)</name>
        <dbReference type="ChEBI" id="CHEBI:29108"/>
    </cofactor>
</comment>
<dbReference type="Gene3D" id="3.40.720.10">
    <property type="entry name" value="Alkaline Phosphatase, subunit A"/>
    <property type="match status" value="1"/>
</dbReference>
<organism evidence="8 9">
    <name type="scientific">Lentisphaera araneosa HTCC2155</name>
    <dbReference type="NCBI Taxonomy" id="313628"/>
    <lineage>
        <taxon>Bacteria</taxon>
        <taxon>Pseudomonadati</taxon>
        <taxon>Lentisphaerota</taxon>
        <taxon>Lentisphaeria</taxon>
        <taxon>Lentisphaerales</taxon>
        <taxon>Lentisphaeraceae</taxon>
        <taxon>Lentisphaera</taxon>
    </lineage>
</organism>
<comment type="similarity">
    <text evidence="2">Belongs to the sulfatase family.</text>
</comment>
<evidence type="ECO:0000313" key="8">
    <source>
        <dbReference type="EMBL" id="EDM25331.1"/>
    </source>
</evidence>
<evidence type="ECO:0000259" key="7">
    <source>
        <dbReference type="Pfam" id="PF00884"/>
    </source>
</evidence>
<dbReference type="PANTHER" id="PTHR45953">
    <property type="entry name" value="IDURONATE 2-SULFATASE"/>
    <property type="match status" value="1"/>
</dbReference>